<reference evidence="3 4" key="1">
    <citation type="submission" date="2024-10" db="EMBL/GenBank/DDBJ databases">
        <title>Updated reference genomes for cyclostephanoid diatoms.</title>
        <authorList>
            <person name="Roberts W.R."/>
            <person name="Alverson A.J."/>
        </authorList>
    </citation>
    <scope>NUCLEOTIDE SEQUENCE [LARGE SCALE GENOMIC DNA]</scope>
    <source>
        <strain evidence="3 4">AJA232-27</strain>
    </source>
</reference>
<feature type="chain" id="PRO_5044871485" evidence="2">
    <location>
        <begin position="24"/>
        <end position="365"/>
    </location>
</feature>
<sequence length="365" mass="37465">MNIYITAIIFSIGIGLLKNGAAATTCSFCSGVNVDESYVIPESDGATCGLVITTAAMFEEGSDDCDGLRLLETFCCPSDNQVTACVFCDGVTELGFNIISDGMTCRDAAQIIPLLANNSVECNTFKLLESVCCPSEATGPESPCSFCKGLEVLENVYYEGTSCATGAALVAALESTSEECAIAQTFQSICCPRAPTVACSFCAGATTMTPGDIVQGELSCEEVADYAAWLESTAQECSIIQQEEAICCPDAVPSPNPSSGNEPITTPPPTTSNAPPVTTEPTTPTPAPNAPPVTEPTTPTPTPNAPPVTEPTTPTPTSNESTPQPSASSIKPTNASSSSAFAAFTSKCLIVSVTGVAVAAYFAIA</sequence>
<dbReference type="PRINTS" id="PR01217">
    <property type="entry name" value="PRICHEXTENSN"/>
</dbReference>
<feature type="compositionally biased region" description="Polar residues" evidence="1">
    <location>
        <begin position="324"/>
        <end position="334"/>
    </location>
</feature>
<feature type="compositionally biased region" description="Low complexity" evidence="1">
    <location>
        <begin position="310"/>
        <end position="323"/>
    </location>
</feature>
<keyword evidence="4" id="KW-1185">Reference proteome</keyword>
<name>A0ABD3M0N9_9STRA</name>
<proteinExistence type="predicted"/>
<accession>A0ABD3M0N9</accession>
<feature type="compositionally biased region" description="Pro residues" evidence="1">
    <location>
        <begin position="283"/>
        <end position="309"/>
    </location>
</feature>
<dbReference type="AlphaFoldDB" id="A0ABD3M0N9"/>
<comment type="caution">
    <text evidence="3">The sequence shown here is derived from an EMBL/GenBank/DDBJ whole genome shotgun (WGS) entry which is preliminary data.</text>
</comment>
<evidence type="ECO:0000313" key="4">
    <source>
        <dbReference type="Proteomes" id="UP001530293"/>
    </source>
</evidence>
<feature type="compositionally biased region" description="Low complexity" evidence="1">
    <location>
        <begin position="271"/>
        <end position="282"/>
    </location>
</feature>
<evidence type="ECO:0000313" key="3">
    <source>
        <dbReference type="EMBL" id="KAL3757563.1"/>
    </source>
</evidence>
<gene>
    <name evidence="3" type="ORF">ACHAWU_005093</name>
</gene>
<dbReference type="Proteomes" id="UP001530293">
    <property type="component" value="Unassembled WGS sequence"/>
</dbReference>
<evidence type="ECO:0000256" key="1">
    <source>
        <dbReference type="SAM" id="MobiDB-lite"/>
    </source>
</evidence>
<feature type="region of interest" description="Disordered" evidence="1">
    <location>
        <begin position="250"/>
        <end position="337"/>
    </location>
</feature>
<protein>
    <submittedName>
        <fullName evidence="3">Uncharacterized protein</fullName>
    </submittedName>
</protein>
<evidence type="ECO:0000256" key="2">
    <source>
        <dbReference type="SAM" id="SignalP"/>
    </source>
</evidence>
<dbReference type="EMBL" id="JALLBG020000261">
    <property type="protein sequence ID" value="KAL3757563.1"/>
    <property type="molecule type" value="Genomic_DNA"/>
</dbReference>
<organism evidence="3 4">
    <name type="scientific">Discostella pseudostelligera</name>
    <dbReference type="NCBI Taxonomy" id="259834"/>
    <lineage>
        <taxon>Eukaryota</taxon>
        <taxon>Sar</taxon>
        <taxon>Stramenopiles</taxon>
        <taxon>Ochrophyta</taxon>
        <taxon>Bacillariophyta</taxon>
        <taxon>Coscinodiscophyceae</taxon>
        <taxon>Thalassiosirophycidae</taxon>
        <taxon>Stephanodiscales</taxon>
        <taxon>Stephanodiscaceae</taxon>
        <taxon>Discostella</taxon>
    </lineage>
</organism>
<keyword evidence="2" id="KW-0732">Signal</keyword>
<feature type="signal peptide" evidence="2">
    <location>
        <begin position="1"/>
        <end position="23"/>
    </location>
</feature>